<dbReference type="SUPFAM" id="SSF46548">
    <property type="entry name" value="alpha-helical ferredoxin"/>
    <property type="match status" value="1"/>
</dbReference>
<dbReference type="Pfam" id="PF13484">
    <property type="entry name" value="Fer4_16"/>
    <property type="match status" value="1"/>
</dbReference>
<keyword evidence="2" id="KW-0963">Cytoplasm</keyword>
<dbReference type="Pfam" id="PF08331">
    <property type="entry name" value="QueG_DUF1730"/>
    <property type="match status" value="1"/>
</dbReference>
<dbReference type="GO" id="GO:0008616">
    <property type="term" value="P:tRNA queuosine(34) biosynthetic process"/>
    <property type="evidence" value="ECO:0007669"/>
    <property type="project" value="UniProtKB-KW"/>
</dbReference>
<dbReference type="AlphaFoldDB" id="A0A2V1IWH0"/>
<keyword evidence="11" id="KW-1185">Reference proteome</keyword>
<keyword evidence="6" id="KW-0560">Oxidoreductase</keyword>
<dbReference type="GO" id="GO:0052693">
    <property type="term" value="F:epoxyqueuosine reductase activity"/>
    <property type="evidence" value="ECO:0007669"/>
    <property type="project" value="TreeGrafter"/>
</dbReference>
<keyword evidence="1" id="KW-0004">4Fe-4S</keyword>
<evidence type="ECO:0000259" key="9">
    <source>
        <dbReference type="PROSITE" id="PS51379"/>
    </source>
</evidence>
<comment type="caution">
    <text evidence="10">The sequence shown here is derived from an EMBL/GenBank/DDBJ whole genome shotgun (WGS) entry which is preliminary data.</text>
</comment>
<dbReference type="EMBL" id="PUBV01000010">
    <property type="protein sequence ID" value="PWB07737.1"/>
    <property type="molecule type" value="Genomic_DNA"/>
</dbReference>
<dbReference type="NCBIfam" id="TIGR00276">
    <property type="entry name" value="tRNA epoxyqueuosine(34) reductase QueG"/>
    <property type="match status" value="1"/>
</dbReference>
<proteinExistence type="predicted"/>
<reference evidence="11" key="1">
    <citation type="submission" date="2018-02" db="EMBL/GenBank/DDBJ databases">
        <authorList>
            <person name="Clavel T."/>
            <person name="Strowig T."/>
        </authorList>
    </citation>
    <scope>NUCLEOTIDE SEQUENCE [LARGE SCALE GENOMIC DNA]</scope>
    <source>
        <strain evidence="11">DSM 100764</strain>
    </source>
</reference>
<dbReference type="Gene3D" id="3.30.70.20">
    <property type="match status" value="1"/>
</dbReference>
<keyword evidence="4" id="KW-0479">Metal-binding</keyword>
<organism evidence="10 11">
    <name type="scientific">Paramuribaculum intestinale</name>
    <dbReference type="NCBI Taxonomy" id="2094151"/>
    <lineage>
        <taxon>Bacteria</taxon>
        <taxon>Pseudomonadati</taxon>
        <taxon>Bacteroidota</taxon>
        <taxon>Bacteroidia</taxon>
        <taxon>Bacteroidales</taxon>
        <taxon>Muribaculaceae</taxon>
        <taxon>Paramuribaculum</taxon>
    </lineage>
</organism>
<keyword evidence="5" id="KW-0671">Queuosine biosynthesis</keyword>
<dbReference type="InterPro" id="IPR013542">
    <property type="entry name" value="QueG_DUF1730"/>
</dbReference>
<accession>A0A2V1IWH0</accession>
<dbReference type="PROSITE" id="PS51379">
    <property type="entry name" value="4FE4S_FER_2"/>
    <property type="match status" value="1"/>
</dbReference>
<dbReference type="GO" id="GO:0051539">
    <property type="term" value="F:4 iron, 4 sulfur cluster binding"/>
    <property type="evidence" value="ECO:0007669"/>
    <property type="project" value="UniProtKB-KW"/>
</dbReference>
<dbReference type="GeneID" id="93425157"/>
<sequence>MNSMSSRCDVPGHADLEGLMSQSGAYRFGIAAVEPVDGRSAAAYDQWIAAGCHDTMDYLDRYADVRRDPSLLLEGARSMIVAAFPYAAPVLPGEGKLRFAAYALGDDYHEVLRRRLEGAAEVLRQRWGGLTRVCVDTAPLRERYWAVRAGLGFIGLNCQLILPGAGSYFFIGTILSTVDMTPDAPCRLSCAGCRRCVVYCPGQALDGNPSHPSLDARRCLSCLTIEHRGPLPSGVRLGRRVYGCDTCQIACPHNRMADPVRPLPEFEPRPELLELTRDDLLSMDQQRFSTLFRHSAIKRAKLAGLQRNALSVEPD</sequence>
<evidence type="ECO:0000313" key="10">
    <source>
        <dbReference type="EMBL" id="PWB07737.1"/>
    </source>
</evidence>
<name>A0A2V1IWH0_9BACT</name>
<dbReference type="RefSeq" id="WP_107035883.1">
    <property type="nucleotide sequence ID" value="NZ_CAOXDM010000037.1"/>
</dbReference>
<evidence type="ECO:0000256" key="4">
    <source>
        <dbReference type="ARBA" id="ARBA00022723"/>
    </source>
</evidence>
<keyword evidence="7" id="KW-0408">Iron</keyword>
<keyword evidence="8" id="KW-0411">Iron-sulfur</keyword>
<evidence type="ECO:0000256" key="8">
    <source>
        <dbReference type="ARBA" id="ARBA00023014"/>
    </source>
</evidence>
<evidence type="ECO:0000256" key="1">
    <source>
        <dbReference type="ARBA" id="ARBA00022485"/>
    </source>
</evidence>
<protein>
    <submittedName>
        <fullName evidence="10">tRNA epoxyqueuosine(34) reductase QueG</fullName>
    </submittedName>
</protein>
<evidence type="ECO:0000256" key="2">
    <source>
        <dbReference type="ARBA" id="ARBA00022490"/>
    </source>
</evidence>
<dbReference type="InterPro" id="IPR017896">
    <property type="entry name" value="4Fe4S_Fe-S-bd"/>
</dbReference>
<dbReference type="PANTHER" id="PTHR30002">
    <property type="entry name" value="EPOXYQUEUOSINE REDUCTASE"/>
    <property type="match status" value="1"/>
</dbReference>
<gene>
    <name evidence="10" type="primary">queG</name>
    <name evidence="10" type="ORF">C5O25_06265</name>
</gene>
<dbReference type="PANTHER" id="PTHR30002:SF4">
    <property type="entry name" value="EPOXYQUEUOSINE REDUCTASE"/>
    <property type="match status" value="1"/>
</dbReference>
<evidence type="ECO:0000256" key="7">
    <source>
        <dbReference type="ARBA" id="ARBA00023004"/>
    </source>
</evidence>
<keyword evidence="3" id="KW-0819">tRNA processing</keyword>
<dbReference type="InterPro" id="IPR017900">
    <property type="entry name" value="4Fe4S_Fe_S_CS"/>
</dbReference>
<dbReference type="GO" id="GO:0046872">
    <property type="term" value="F:metal ion binding"/>
    <property type="evidence" value="ECO:0007669"/>
    <property type="project" value="UniProtKB-KW"/>
</dbReference>
<feature type="domain" description="4Fe-4S ferredoxin-type" evidence="9">
    <location>
        <begin position="178"/>
        <end position="210"/>
    </location>
</feature>
<dbReference type="PROSITE" id="PS00198">
    <property type="entry name" value="4FE4S_FER_1"/>
    <property type="match status" value="1"/>
</dbReference>
<evidence type="ECO:0000313" key="11">
    <source>
        <dbReference type="Proteomes" id="UP000244925"/>
    </source>
</evidence>
<evidence type="ECO:0000256" key="6">
    <source>
        <dbReference type="ARBA" id="ARBA00023002"/>
    </source>
</evidence>
<dbReference type="Proteomes" id="UP000244925">
    <property type="component" value="Unassembled WGS sequence"/>
</dbReference>
<evidence type="ECO:0000256" key="3">
    <source>
        <dbReference type="ARBA" id="ARBA00022694"/>
    </source>
</evidence>
<dbReference type="InterPro" id="IPR004453">
    <property type="entry name" value="QueG"/>
</dbReference>
<evidence type="ECO:0000256" key="5">
    <source>
        <dbReference type="ARBA" id="ARBA00022785"/>
    </source>
</evidence>